<proteinExistence type="predicted"/>
<name>A0A2T2Y4F9_9ENTR</name>
<comment type="caution">
    <text evidence="1">The sequence shown here is derived from an EMBL/GenBank/DDBJ whole genome shotgun (WGS) entry which is preliminary data.</text>
</comment>
<evidence type="ECO:0000313" key="2">
    <source>
        <dbReference type="Proteomes" id="UP000240892"/>
    </source>
</evidence>
<sequence>MQIINVDFSVVFIDTSVVAVSRAIFRKCLEITGLTAALVLLLMACGGRADKKPNMDNWFLQISMRASRNG</sequence>
<evidence type="ECO:0000313" key="1">
    <source>
        <dbReference type="EMBL" id="PSR47426.1"/>
    </source>
</evidence>
<accession>A0A2T2Y4F9</accession>
<dbReference type="AlphaFoldDB" id="A0A2T2Y4F9"/>
<dbReference type="Proteomes" id="UP000240892">
    <property type="component" value="Unassembled WGS sequence"/>
</dbReference>
<reference evidence="1 2" key="1">
    <citation type="submission" date="2018-03" db="EMBL/GenBank/DDBJ databases">
        <title>First report of an OXA-48+CTX-M-M-producing Kluyvera ascorbata clone recovered from patients admitted in a University Hospital in Madrid, Spain.</title>
        <authorList>
            <person name="Hernandez-Garcia M."/>
            <person name="Leon-Sampedro R."/>
            <person name="Perez-Viso B."/>
            <person name="Morosini M.I."/>
            <person name="Lopez-Fresnena N."/>
            <person name="Coque T.M."/>
            <person name="Bonten M."/>
            <person name="Malhotra-Kumar S."/>
            <person name="Ruiz-Garbajosa P."/>
            <person name="Canton R."/>
        </authorList>
    </citation>
    <scope>NUCLEOTIDE SEQUENCE [LARGE SCALE GENOMIC DNA]</scope>
    <source>
        <strain evidence="1 2">KA2</strain>
    </source>
</reference>
<keyword evidence="2" id="KW-1185">Reference proteome</keyword>
<gene>
    <name evidence="1" type="ORF">C8256_07210</name>
</gene>
<dbReference type="EMBL" id="PYHO01000004">
    <property type="protein sequence ID" value="PSR47426.1"/>
    <property type="molecule type" value="Genomic_DNA"/>
</dbReference>
<protein>
    <submittedName>
        <fullName evidence="1">Uncharacterized protein</fullName>
    </submittedName>
</protein>
<organism evidence="1 2">
    <name type="scientific">Kluyvera genomosp. 2</name>
    <dbReference type="NCBI Taxonomy" id="2774054"/>
    <lineage>
        <taxon>Bacteria</taxon>
        <taxon>Pseudomonadati</taxon>
        <taxon>Pseudomonadota</taxon>
        <taxon>Gammaproteobacteria</taxon>
        <taxon>Enterobacterales</taxon>
        <taxon>Enterobacteriaceae</taxon>
        <taxon>Kluyvera</taxon>
    </lineage>
</organism>